<evidence type="ECO:0000256" key="2">
    <source>
        <dbReference type="ARBA" id="ARBA00023012"/>
    </source>
</evidence>
<dbReference type="PANTHER" id="PTHR48111:SF4">
    <property type="entry name" value="DNA-BINDING DUAL TRANSCRIPTIONAL REGULATOR OMPR"/>
    <property type="match status" value="1"/>
</dbReference>
<evidence type="ECO:0000256" key="3">
    <source>
        <dbReference type="ARBA" id="ARBA00023015"/>
    </source>
</evidence>
<dbReference type="RefSeq" id="WP_209984964.1">
    <property type="nucleotide sequence ID" value="NZ_JAGINO010000015.1"/>
</dbReference>
<reference evidence="10 11" key="1">
    <citation type="submission" date="2023-07" db="EMBL/GenBank/DDBJ databases">
        <title>Genomic Encyclopedia of Type Strains, Phase IV (KMG-IV): sequencing the most valuable type-strain genomes for metagenomic binning, comparative biology and taxonomic classification.</title>
        <authorList>
            <person name="Goeker M."/>
        </authorList>
    </citation>
    <scope>NUCLEOTIDE SEQUENCE [LARGE SCALE GENOMIC DNA]</scope>
    <source>
        <strain evidence="10 11">DSM 19922</strain>
    </source>
</reference>
<gene>
    <name evidence="10" type="ORF">QO018_003692</name>
</gene>
<evidence type="ECO:0000256" key="6">
    <source>
        <dbReference type="PROSITE-ProRule" id="PRU00169"/>
    </source>
</evidence>
<dbReference type="Pfam" id="PF00072">
    <property type="entry name" value="Response_reg"/>
    <property type="match status" value="1"/>
</dbReference>
<evidence type="ECO:0000256" key="5">
    <source>
        <dbReference type="ARBA" id="ARBA00023163"/>
    </source>
</evidence>
<dbReference type="EMBL" id="JAUSVU010000014">
    <property type="protein sequence ID" value="MDQ0534815.1"/>
    <property type="molecule type" value="Genomic_DNA"/>
</dbReference>
<dbReference type="CDD" id="cd00383">
    <property type="entry name" value="trans_reg_C"/>
    <property type="match status" value="1"/>
</dbReference>
<feature type="domain" description="Response regulatory" evidence="8">
    <location>
        <begin position="6"/>
        <end position="123"/>
    </location>
</feature>
<dbReference type="Gene3D" id="1.10.10.10">
    <property type="entry name" value="Winged helix-like DNA-binding domain superfamily/Winged helix DNA-binding domain"/>
    <property type="match status" value="1"/>
</dbReference>
<dbReference type="Pfam" id="PF00486">
    <property type="entry name" value="Trans_reg_C"/>
    <property type="match status" value="1"/>
</dbReference>
<dbReference type="InterPro" id="IPR001789">
    <property type="entry name" value="Sig_transdc_resp-reg_receiver"/>
</dbReference>
<sequence length="253" mass="28054">MERARHLLVVDDDPEIRDMLHDFLVRSGFRVSTAADGREMGRVLAQWPVDLIVLDLMLPGEDGTSLCRSLRARSDSRSDTPVIMLTAMGSEVDRIVGLEVGADDYLVKPFSARELLARIRAILRRSGGSETVRERHRVLGFAGWSLDQGRRELRTPDKVVVHLSQGEYALLGTLLERAPQVVERTELLEKHRGDTSIPFDRSIDIQISRLRRKLEEGSGGSALIRTVRGIGYQFTVTVDDLGESVAAGIGRGA</sequence>
<feature type="modified residue" description="4-aspartylphosphate" evidence="6">
    <location>
        <position position="55"/>
    </location>
</feature>
<keyword evidence="5" id="KW-0804">Transcription</keyword>
<accession>A0ABU0MMX0</accession>
<dbReference type="SMART" id="SM00448">
    <property type="entry name" value="REC"/>
    <property type="match status" value="1"/>
</dbReference>
<keyword evidence="3" id="KW-0805">Transcription regulation</keyword>
<dbReference type="SUPFAM" id="SSF46894">
    <property type="entry name" value="C-terminal effector domain of the bipartite response regulators"/>
    <property type="match status" value="1"/>
</dbReference>
<organism evidence="10 11">
    <name type="scientific">Azospirillum picis</name>
    <dbReference type="NCBI Taxonomy" id="488438"/>
    <lineage>
        <taxon>Bacteria</taxon>
        <taxon>Pseudomonadati</taxon>
        <taxon>Pseudomonadota</taxon>
        <taxon>Alphaproteobacteria</taxon>
        <taxon>Rhodospirillales</taxon>
        <taxon>Azospirillaceae</taxon>
        <taxon>Azospirillum</taxon>
    </lineage>
</organism>
<comment type="caution">
    <text evidence="10">The sequence shown here is derived from an EMBL/GenBank/DDBJ whole genome shotgun (WGS) entry which is preliminary data.</text>
</comment>
<keyword evidence="4 7" id="KW-0238">DNA-binding</keyword>
<dbReference type="InterPro" id="IPR016032">
    <property type="entry name" value="Sig_transdc_resp-reg_C-effctor"/>
</dbReference>
<keyword evidence="11" id="KW-1185">Reference proteome</keyword>
<evidence type="ECO:0000313" key="10">
    <source>
        <dbReference type="EMBL" id="MDQ0534815.1"/>
    </source>
</evidence>
<feature type="DNA-binding region" description="OmpR/PhoB-type" evidence="7">
    <location>
        <begin position="136"/>
        <end position="236"/>
    </location>
</feature>
<keyword evidence="1 6" id="KW-0597">Phosphoprotein</keyword>
<dbReference type="SMART" id="SM00862">
    <property type="entry name" value="Trans_reg_C"/>
    <property type="match status" value="1"/>
</dbReference>
<dbReference type="PROSITE" id="PS50110">
    <property type="entry name" value="RESPONSE_REGULATORY"/>
    <property type="match status" value="1"/>
</dbReference>
<dbReference type="Gene3D" id="6.10.250.690">
    <property type="match status" value="1"/>
</dbReference>
<name>A0ABU0MMX0_9PROT</name>
<dbReference type="PROSITE" id="PS51755">
    <property type="entry name" value="OMPR_PHOB"/>
    <property type="match status" value="1"/>
</dbReference>
<evidence type="ECO:0000256" key="4">
    <source>
        <dbReference type="ARBA" id="ARBA00023125"/>
    </source>
</evidence>
<keyword evidence="2" id="KW-0902">Two-component regulatory system</keyword>
<dbReference type="PANTHER" id="PTHR48111">
    <property type="entry name" value="REGULATOR OF RPOS"/>
    <property type="match status" value="1"/>
</dbReference>
<dbReference type="InterPro" id="IPR001867">
    <property type="entry name" value="OmpR/PhoB-type_DNA-bd"/>
</dbReference>
<proteinExistence type="predicted"/>
<evidence type="ECO:0000256" key="1">
    <source>
        <dbReference type="ARBA" id="ARBA00022553"/>
    </source>
</evidence>
<evidence type="ECO:0000256" key="7">
    <source>
        <dbReference type="PROSITE-ProRule" id="PRU01091"/>
    </source>
</evidence>
<protein>
    <submittedName>
        <fullName evidence="10">Two-component system OmpR family response regulator</fullName>
    </submittedName>
</protein>
<feature type="domain" description="OmpR/PhoB-type" evidence="9">
    <location>
        <begin position="136"/>
        <end position="236"/>
    </location>
</feature>
<evidence type="ECO:0000313" key="11">
    <source>
        <dbReference type="Proteomes" id="UP001244552"/>
    </source>
</evidence>
<dbReference type="Gene3D" id="3.40.50.2300">
    <property type="match status" value="1"/>
</dbReference>
<dbReference type="SUPFAM" id="SSF52172">
    <property type="entry name" value="CheY-like"/>
    <property type="match status" value="1"/>
</dbReference>
<dbReference type="Proteomes" id="UP001244552">
    <property type="component" value="Unassembled WGS sequence"/>
</dbReference>
<evidence type="ECO:0000259" key="8">
    <source>
        <dbReference type="PROSITE" id="PS50110"/>
    </source>
</evidence>
<dbReference type="InterPro" id="IPR036388">
    <property type="entry name" value="WH-like_DNA-bd_sf"/>
</dbReference>
<dbReference type="InterPro" id="IPR039420">
    <property type="entry name" value="WalR-like"/>
</dbReference>
<dbReference type="InterPro" id="IPR011006">
    <property type="entry name" value="CheY-like_superfamily"/>
</dbReference>
<evidence type="ECO:0000259" key="9">
    <source>
        <dbReference type="PROSITE" id="PS51755"/>
    </source>
</evidence>